<feature type="region of interest" description="Disordered" evidence="1">
    <location>
        <begin position="1213"/>
        <end position="1267"/>
    </location>
</feature>
<comment type="caution">
    <text evidence="2">The sequence shown here is derived from an EMBL/GenBank/DDBJ whole genome shotgun (WGS) entry which is preliminary data.</text>
</comment>
<feature type="compositionally biased region" description="Low complexity" evidence="1">
    <location>
        <begin position="1153"/>
        <end position="1163"/>
    </location>
</feature>
<feature type="compositionally biased region" description="Pro residues" evidence="1">
    <location>
        <begin position="1003"/>
        <end position="1025"/>
    </location>
</feature>
<keyword evidence="3" id="KW-1185">Reference proteome</keyword>
<feature type="compositionally biased region" description="Polar residues" evidence="1">
    <location>
        <begin position="721"/>
        <end position="733"/>
    </location>
</feature>
<feature type="compositionally biased region" description="Basic and acidic residues" evidence="1">
    <location>
        <begin position="758"/>
        <end position="767"/>
    </location>
</feature>
<feature type="compositionally biased region" description="Basic and acidic residues" evidence="1">
    <location>
        <begin position="10"/>
        <end position="23"/>
    </location>
</feature>
<feature type="compositionally biased region" description="Low complexity" evidence="1">
    <location>
        <begin position="950"/>
        <end position="961"/>
    </location>
</feature>
<dbReference type="GeneID" id="39612245"/>
<protein>
    <submittedName>
        <fullName evidence="2">Uncharacterized protein</fullName>
    </submittedName>
</protein>
<feature type="compositionally biased region" description="Low complexity" evidence="1">
    <location>
        <begin position="1132"/>
        <end position="1145"/>
    </location>
</feature>
<dbReference type="Proteomes" id="UP000267145">
    <property type="component" value="Unassembled WGS sequence"/>
</dbReference>
<feature type="compositionally biased region" description="Low complexity" evidence="1">
    <location>
        <begin position="459"/>
        <end position="479"/>
    </location>
</feature>
<feature type="compositionally biased region" description="Pro residues" evidence="1">
    <location>
        <begin position="881"/>
        <end position="894"/>
    </location>
</feature>
<proteinExistence type="predicted"/>
<sequence length="1267" mass="137648">MNRFRTKKKTKEEAPPRVSHDSDSSAPFRLFGKNKKTTEEEPKKEIDLATALPSSDDFRTSLLMTGLSARFSMLKEQDDPTSKIGKASDDSVLFPKRQSRMLDFGFGPGLGDIAEVESIRGKAPFARMDSFHSSEGSTSGSIMDRAKPVDGNNLFGGRQKIYKLPSGGASTKNLDGGMSGRALYGDDVAMSSFQRWRQSEKDRQPSADERQDQVNLSIDIPRAESPPAADVHRKRETNSSMSSAPSVGRNSTAATSVTSQPNAMSKDWQSTGASSHSSAATPALERSVTRTRRLYETGLLNDLHEQQNSALSRMDTLSRQRNLGSRTPDMSNAPSPTTGLFTDRFGDRKLLAKASAPNLRSMSPPMTTSSMGTLDFGTRVPSIPESKTAFGNNVAAPLSPPISETEERSPLNIQPNDLGKATSMGVFNKPGQQYDETKYAQKQIQLQQGRETPTERYRTGSSASRTNGSRSRSRSSSSAQRAPFEKTEPALQTEPTVQEEAAFNGTFLDTEDDQPLRPRPSQSSTSSRGTRQRPSDQDHPALRESALPTPLSLASMSGGPSPISERPSLSASHSHQSSPDDSPTLGPTTGLSGIVRQHLRSDSDASSIYGGPVSSSLNAPKSMYGQYDPNGMSDLSISSNPWDSQSPDWQSSYFDSSQSKLDSRINTIEERPKQERGEDAMPAPSDAKLRSETRHAEEKEDDFARHLADGARRVRERLTSYVESDSRSVSPQPSEREPMPSRSNPLHLLISKSSRGSLVDRSREREQVPPPPKVNKMLGIGASTMSSSPSPSKRSFDFESKDPLSPMEEEPEKASPSKQEQQQSIDETAASTPQSACKEVQEVEEDKEEGMHAGLRAFRQARRELQKLKETETQQRHQLPSGPPPMPPSAPAPRPVTNRERPQGHRSPSRERRPPPVAYQPRPSQESSYGGGTPQSSRPSSRTERDRSGSENSNGSRSQSRPARLRNTSAPHEGLAPGTNGGSPRAMLRSPGLPGTDIRHSPIMPPRGHPPSAPPSGPLPGPPPGHFDRSISGNLRVQPQHRGGYDSSQASPVSPMAPMPSPLMNPSAQAPPVQLPRRPSAPPTPNLEGGGFHKLDESTKRAVRKRDISEPTFVSSTSRVPTVNLPEEARSRSGSRSGTRSRSGSLLATASTPNLHALANNPAHAPPLPPINPKRRNMLGFRGGRKAEDEMAGDSPQMPFAPHHAIHLQNDGNSAFSISDEDEGGARDRRRLRKATSEANGMNVRARQTHYNAPPMPNRSPMPGGMI</sequence>
<feature type="region of interest" description="Disordered" evidence="1">
    <location>
        <begin position="385"/>
        <end position="1179"/>
    </location>
</feature>
<feature type="compositionally biased region" description="Low complexity" evidence="1">
    <location>
        <begin position="519"/>
        <end position="529"/>
    </location>
</feature>
<evidence type="ECO:0000313" key="2">
    <source>
        <dbReference type="EMBL" id="RNJ55418.1"/>
    </source>
</evidence>
<feature type="region of interest" description="Disordered" evidence="1">
    <location>
        <begin position="194"/>
        <end position="288"/>
    </location>
</feature>
<feature type="compositionally biased region" description="Polar residues" evidence="1">
    <location>
        <begin position="321"/>
        <end position="340"/>
    </location>
</feature>
<feature type="region of interest" description="Disordered" evidence="1">
    <location>
        <begin position="1"/>
        <end position="50"/>
    </location>
</feature>
<dbReference type="AlphaFoldDB" id="A0A3M9Y7F3"/>
<dbReference type="EMBL" id="RBVV01000078">
    <property type="protein sequence ID" value="RNJ55418.1"/>
    <property type="molecule type" value="Genomic_DNA"/>
</dbReference>
<feature type="compositionally biased region" description="Low complexity" evidence="1">
    <location>
        <begin position="270"/>
        <end position="283"/>
    </location>
</feature>
<feature type="compositionally biased region" description="Polar residues" evidence="1">
    <location>
        <begin position="238"/>
        <end position="269"/>
    </location>
</feature>
<feature type="region of interest" description="Disordered" evidence="1">
    <location>
        <begin position="129"/>
        <end position="151"/>
    </location>
</feature>
<evidence type="ECO:0000313" key="3">
    <source>
        <dbReference type="Proteomes" id="UP000267145"/>
    </source>
</evidence>
<feature type="compositionally biased region" description="Basic and acidic residues" evidence="1">
    <location>
        <begin position="861"/>
        <end position="875"/>
    </location>
</feature>
<feature type="compositionally biased region" description="Basic and acidic residues" evidence="1">
    <location>
        <begin position="897"/>
        <end position="914"/>
    </location>
</feature>
<feature type="compositionally biased region" description="Basic and acidic residues" evidence="1">
    <location>
        <begin position="687"/>
        <end position="718"/>
    </location>
</feature>
<feature type="compositionally biased region" description="Basic and acidic residues" evidence="1">
    <location>
        <begin position="661"/>
        <end position="679"/>
    </location>
</feature>
<accession>A0A3M9Y7F3</accession>
<feature type="region of interest" description="Disordered" evidence="1">
    <location>
        <begin position="164"/>
        <end position="183"/>
    </location>
</feature>
<feature type="region of interest" description="Disordered" evidence="1">
    <location>
        <begin position="321"/>
        <end position="344"/>
    </location>
</feature>
<organism evidence="2 3">
    <name type="scientific">Verticillium nonalfalfae</name>
    <dbReference type="NCBI Taxonomy" id="1051616"/>
    <lineage>
        <taxon>Eukaryota</taxon>
        <taxon>Fungi</taxon>
        <taxon>Dikarya</taxon>
        <taxon>Ascomycota</taxon>
        <taxon>Pezizomycotina</taxon>
        <taxon>Sordariomycetes</taxon>
        <taxon>Hypocreomycetidae</taxon>
        <taxon>Glomerellales</taxon>
        <taxon>Plectosphaerellaceae</taxon>
        <taxon>Verticillium</taxon>
    </lineage>
</organism>
<feature type="compositionally biased region" description="Low complexity" evidence="1">
    <location>
        <begin position="567"/>
        <end position="583"/>
    </location>
</feature>
<feature type="compositionally biased region" description="Basic and acidic residues" evidence="1">
    <location>
        <begin position="36"/>
        <end position="47"/>
    </location>
</feature>
<feature type="compositionally biased region" description="Polar residues" evidence="1">
    <location>
        <begin position="633"/>
        <end position="660"/>
    </location>
</feature>
<gene>
    <name evidence="2" type="ORF">D7B24_008556</name>
</gene>
<dbReference type="RefSeq" id="XP_028493576.1">
    <property type="nucleotide sequence ID" value="XM_028642642.1"/>
</dbReference>
<feature type="compositionally biased region" description="Polar residues" evidence="1">
    <location>
        <begin position="816"/>
        <end position="835"/>
    </location>
</feature>
<feature type="compositionally biased region" description="Basic and acidic residues" evidence="1">
    <location>
        <begin position="197"/>
        <end position="212"/>
    </location>
</feature>
<reference evidence="2 3" key="1">
    <citation type="submission" date="2018-10" db="EMBL/GenBank/DDBJ databases">
        <title>Genome sequence of Verticillium nonalfalfae VnAa140.</title>
        <authorList>
            <person name="Stajich J.E."/>
            <person name="Kasson M.T."/>
        </authorList>
    </citation>
    <scope>NUCLEOTIDE SEQUENCE [LARGE SCALE GENOMIC DNA]</scope>
    <source>
        <strain evidence="2 3">VnAa140</strain>
    </source>
</reference>
<name>A0A3M9Y7F3_9PEZI</name>
<dbReference type="STRING" id="1051616.A0A3M9Y7F3"/>
<feature type="compositionally biased region" description="Polar residues" evidence="1">
    <location>
        <begin position="1112"/>
        <end position="1121"/>
    </location>
</feature>
<feature type="compositionally biased region" description="Basic and acidic residues" evidence="1">
    <location>
        <begin position="1091"/>
        <end position="1109"/>
    </location>
</feature>
<feature type="compositionally biased region" description="Basic and acidic residues" evidence="1">
    <location>
        <begin position="533"/>
        <end position="542"/>
    </location>
</feature>
<feature type="compositionally biased region" description="Low complexity" evidence="1">
    <location>
        <begin position="131"/>
        <end position="141"/>
    </location>
</feature>
<feature type="compositionally biased region" description="Polar residues" evidence="1">
    <location>
        <begin position="922"/>
        <end position="940"/>
    </location>
</feature>
<evidence type="ECO:0000256" key="1">
    <source>
        <dbReference type="SAM" id="MobiDB-lite"/>
    </source>
</evidence>
<feature type="compositionally biased region" description="Polar residues" evidence="1">
    <location>
        <begin position="440"/>
        <end position="451"/>
    </location>
</feature>